<feature type="compositionally biased region" description="Low complexity" evidence="12">
    <location>
        <begin position="396"/>
        <end position="408"/>
    </location>
</feature>
<dbReference type="Pfam" id="PF02373">
    <property type="entry name" value="JmjC"/>
    <property type="match status" value="1"/>
</dbReference>
<keyword evidence="9" id="KW-0804">Transcription</keyword>
<evidence type="ECO:0000256" key="10">
    <source>
        <dbReference type="ARBA" id="ARBA00023242"/>
    </source>
</evidence>
<dbReference type="GO" id="GO:0033749">
    <property type="term" value="F:histone H4R3 demethylase activity"/>
    <property type="evidence" value="ECO:0007669"/>
    <property type="project" value="TreeGrafter"/>
</dbReference>
<feature type="domain" description="JmjC" evidence="13">
    <location>
        <begin position="188"/>
        <end position="355"/>
    </location>
</feature>
<dbReference type="GO" id="GO:0106140">
    <property type="term" value="F:P-TEFb complex binding"/>
    <property type="evidence" value="ECO:0007669"/>
    <property type="project" value="TreeGrafter"/>
</dbReference>
<organism evidence="14 15">
    <name type="scientific">Meloidogyne enterolobii</name>
    <name type="common">Root-knot nematode worm</name>
    <name type="synonym">Meloidogyne mayaguensis</name>
    <dbReference type="NCBI Taxonomy" id="390850"/>
    <lineage>
        <taxon>Eukaryota</taxon>
        <taxon>Metazoa</taxon>
        <taxon>Ecdysozoa</taxon>
        <taxon>Nematoda</taxon>
        <taxon>Chromadorea</taxon>
        <taxon>Rhabditida</taxon>
        <taxon>Tylenchina</taxon>
        <taxon>Tylenchomorpha</taxon>
        <taxon>Tylenchoidea</taxon>
        <taxon>Meloidogynidae</taxon>
        <taxon>Meloidogyninae</taxon>
        <taxon>Meloidogyne</taxon>
    </lineage>
</organism>
<dbReference type="SMART" id="SM00558">
    <property type="entry name" value="JmjC"/>
    <property type="match status" value="1"/>
</dbReference>
<evidence type="ECO:0000256" key="9">
    <source>
        <dbReference type="ARBA" id="ARBA00023163"/>
    </source>
</evidence>
<dbReference type="InterPro" id="IPR050910">
    <property type="entry name" value="JMJD6_ArgDemeth/LysHydrox"/>
</dbReference>
<evidence type="ECO:0000256" key="7">
    <source>
        <dbReference type="ARBA" id="ARBA00023004"/>
    </source>
</evidence>
<evidence type="ECO:0000256" key="12">
    <source>
        <dbReference type="SAM" id="MobiDB-lite"/>
    </source>
</evidence>
<gene>
    <name evidence="14" type="ORF">MENT_LOCUS13853</name>
</gene>
<evidence type="ECO:0000259" key="13">
    <source>
        <dbReference type="PROSITE" id="PS51184"/>
    </source>
</evidence>
<keyword evidence="8" id="KW-0805">Transcription regulation</keyword>
<comment type="similarity">
    <text evidence="11">Belongs to the JMJD6 family.</text>
</comment>
<dbReference type="SUPFAM" id="SSF51197">
    <property type="entry name" value="Clavaminate synthase-like"/>
    <property type="match status" value="1"/>
</dbReference>
<feature type="compositionally biased region" description="Polar residues" evidence="12">
    <location>
        <begin position="423"/>
        <end position="440"/>
    </location>
</feature>
<sequence length="502" mass="58035">MENDLKISSYVENGTLNTLKFNKNNSNGSNKSPSDKLLGDRRHVFYHKRTAKAVDAAKRKARSELKKNEWYSEGYSVNSAQFLSQMALGPDTIERVDASKMTCQEFAERYEKLNKPVILLGLMDEWKANERWNLQTLHRAYRNQKFKCGEDDDGYSVKLKMKYYLHYMTANCDDSPLYIFDSGFGERQKTSKILDDYEVPDFFKDDLFRYAAEKRRPPYRWFVMGPARSGTAIHIDPIGTSAWNALISGHKKWCLIHPSTPKQLIKPKTEETKNLVHPDEAITWFGTVFPRVCSPQWNNERFPVIHAIQRPGELMFVPSGWWHVVMNLETTIAVTQNFCSVVNLPNVWPKLIKQRPQLALHWLKVVNKSRPELIEKIDEINKLNGIASLDISEPCDSSSSSSSSYDSSSDSDVEYGDGKSKMGATTNYEKINDKNGQNLEKQNKEEYYRGTKRKHTTTSPQQQSKNNNNSSNHNGNRHLQDRNYYPYHYYDKHKINKNGVNK</sequence>
<dbReference type="PROSITE" id="PS51184">
    <property type="entry name" value="JMJC"/>
    <property type="match status" value="1"/>
</dbReference>
<dbReference type="GO" id="GO:0006909">
    <property type="term" value="P:phagocytosis"/>
    <property type="evidence" value="ECO:0007669"/>
    <property type="project" value="TreeGrafter"/>
</dbReference>
<dbReference type="PANTHER" id="PTHR12480:SF32">
    <property type="entry name" value="BIFUNCTIONAL ARGININE DEMETHYLASE AND LYSYL-HYDROXYLASE JMJD6"/>
    <property type="match status" value="1"/>
</dbReference>
<evidence type="ECO:0000256" key="3">
    <source>
        <dbReference type="ARBA" id="ARBA00022723"/>
    </source>
</evidence>
<dbReference type="InterPro" id="IPR003347">
    <property type="entry name" value="JmjC_dom"/>
</dbReference>
<evidence type="ECO:0000256" key="2">
    <source>
        <dbReference type="ARBA" id="ARBA00004123"/>
    </source>
</evidence>
<dbReference type="GO" id="GO:0005634">
    <property type="term" value="C:nucleus"/>
    <property type="evidence" value="ECO:0007669"/>
    <property type="project" value="UniProtKB-SubCell"/>
</dbReference>
<dbReference type="Gene3D" id="1.20.1280.270">
    <property type="match status" value="1"/>
</dbReference>
<dbReference type="PANTHER" id="PTHR12480">
    <property type="entry name" value="ARGININE DEMETHYLASE AND LYSYL-HYDROXYLASE JMJD"/>
    <property type="match status" value="1"/>
</dbReference>
<reference evidence="14 15" key="1">
    <citation type="submission" date="2020-08" db="EMBL/GenBank/DDBJ databases">
        <authorList>
            <person name="Koutsovoulos G."/>
            <person name="Danchin GJ E."/>
        </authorList>
    </citation>
    <scope>NUCLEOTIDE SEQUENCE [LARGE SCALE GENOMIC DNA]</scope>
</reference>
<comment type="cofactor">
    <cofactor evidence="1">
        <name>Fe(2+)</name>
        <dbReference type="ChEBI" id="CHEBI:29033"/>
    </cofactor>
</comment>
<evidence type="ECO:0000313" key="15">
    <source>
        <dbReference type="Proteomes" id="UP000580250"/>
    </source>
</evidence>
<proteinExistence type="inferred from homology"/>
<protein>
    <recommendedName>
        <fullName evidence="13">JmjC domain-containing protein</fullName>
    </recommendedName>
</protein>
<evidence type="ECO:0000256" key="5">
    <source>
        <dbReference type="ARBA" id="ARBA00022964"/>
    </source>
</evidence>
<dbReference type="GO" id="GO:0005737">
    <property type="term" value="C:cytoplasm"/>
    <property type="evidence" value="ECO:0007669"/>
    <property type="project" value="TreeGrafter"/>
</dbReference>
<name>A0A6V7UK59_MELEN</name>
<feature type="compositionally biased region" description="Low complexity" evidence="12">
    <location>
        <begin position="461"/>
        <end position="474"/>
    </location>
</feature>
<comment type="caution">
    <text evidence="14">The sequence shown here is derived from an EMBL/GenBank/DDBJ whole genome shotgun (WGS) entry which is preliminary data.</text>
</comment>
<accession>A0A6V7UK59</accession>
<dbReference type="AlphaFoldDB" id="A0A6V7UK59"/>
<dbReference type="OrthoDB" id="424465at2759"/>
<keyword evidence="6" id="KW-0560">Oxidoreductase</keyword>
<dbReference type="GO" id="GO:0046872">
    <property type="term" value="F:metal ion binding"/>
    <property type="evidence" value="ECO:0007669"/>
    <property type="project" value="UniProtKB-KW"/>
</dbReference>
<dbReference type="EMBL" id="CAJEWN010000076">
    <property type="protein sequence ID" value="CAD2159726.1"/>
    <property type="molecule type" value="Genomic_DNA"/>
</dbReference>
<dbReference type="Proteomes" id="UP000580250">
    <property type="component" value="Unassembled WGS sequence"/>
</dbReference>
<evidence type="ECO:0000256" key="11">
    <source>
        <dbReference type="ARBA" id="ARBA00038068"/>
    </source>
</evidence>
<evidence type="ECO:0000313" key="14">
    <source>
        <dbReference type="EMBL" id="CAD2159726.1"/>
    </source>
</evidence>
<keyword evidence="7" id="KW-0408">Iron</keyword>
<evidence type="ECO:0000256" key="4">
    <source>
        <dbReference type="ARBA" id="ARBA00022853"/>
    </source>
</evidence>
<evidence type="ECO:0000256" key="8">
    <source>
        <dbReference type="ARBA" id="ARBA00023015"/>
    </source>
</evidence>
<keyword evidence="10" id="KW-0539">Nucleus</keyword>
<evidence type="ECO:0000256" key="1">
    <source>
        <dbReference type="ARBA" id="ARBA00001954"/>
    </source>
</evidence>
<keyword evidence="5" id="KW-0223">Dioxygenase</keyword>
<dbReference type="Gene3D" id="2.60.120.650">
    <property type="entry name" value="Cupin"/>
    <property type="match status" value="1"/>
</dbReference>
<keyword evidence="3" id="KW-0479">Metal-binding</keyword>
<feature type="region of interest" description="Disordered" evidence="12">
    <location>
        <begin position="391"/>
        <end position="481"/>
    </location>
</feature>
<comment type="subcellular location">
    <subcellularLocation>
        <location evidence="2">Nucleus</location>
    </subcellularLocation>
</comment>
<keyword evidence="4" id="KW-0156">Chromatin regulator</keyword>
<evidence type="ECO:0000256" key="6">
    <source>
        <dbReference type="ARBA" id="ARBA00023002"/>
    </source>
</evidence>